<evidence type="ECO:0000313" key="1">
    <source>
        <dbReference type="EMBL" id="CAI8037268.1"/>
    </source>
</evidence>
<organism evidence="1 2">
    <name type="scientific">Geodia barretti</name>
    <name type="common">Barrett's horny sponge</name>
    <dbReference type="NCBI Taxonomy" id="519541"/>
    <lineage>
        <taxon>Eukaryota</taxon>
        <taxon>Metazoa</taxon>
        <taxon>Porifera</taxon>
        <taxon>Demospongiae</taxon>
        <taxon>Heteroscleromorpha</taxon>
        <taxon>Tetractinellida</taxon>
        <taxon>Astrophorina</taxon>
        <taxon>Geodiidae</taxon>
        <taxon>Geodia</taxon>
    </lineage>
</organism>
<evidence type="ECO:0008006" key="3">
    <source>
        <dbReference type="Google" id="ProtNLM"/>
    </source>
</evidence>
<gene>
    <name evidence="1" type="ORF">GBAR_LOCUS20831</name>
</gene>
<dbReference type="Proteomes" id="UP001174909">
    <property type="component" value="Unassembled WGS sequence"/>
</dbReference>
<reference evidence="1" key="1">
    <citation type="submission" date="2023-03" db="EMBL/GenBank/DDBJ databases">
        <authorList>
            <person name="Steffen K."/>
            <person name="Cardenas P."/>
        </authorList>
    </citation>
    <scope>NUCLEOTIDE SEQUENCE</scope>
</reference>
<protein>
    <recommendedName>
        <fullName evidence="3">Fibronectin type-III domain-containing protein</fullName>
    </recommendedName>
</protein>
<accession>A0AA35WXA0</accession>
<feature type="non-terminal residue" evidence="1">
    <location>
        <position position="1"/>
    </location>
</feature>
<proteinExistence type="predicted"/>
<evidence type="ECO:0000313" key="2">
    <source>
        <dbReference type="Proteomes" id="UP001174909"/>
    </source>
</evidence>
<sequence>HTLTNLTNGETYTLSIVAKSSTDLVSESVHYMNDVPLIPSALVLDTSPTVTSTTITITGSVPTGSVVTGFVVQWQRDTSVGVPIQVSKFTMYQGFSVSYE</sequence>
<comment type="caution">
    <text evidence="1">The sequence shown here is derived from an EMBL/GenBank/DDBJ whole genome shotgun (WGS) entry which is preliminary data.</text>
</comment>
<dbReference type="EMBL" id="CASHTH010002919">
    <property type="protein sequence ID" value="CAI8037268.1"/>
    <property type="molecule type" value="Genomic_DNA"/>
</dbReference>
<name>A0AA35WXA0_GEOBA</name>
<keyword evidence="2" id="KW-1185">Reference proteome</keyword>
<dbReference type="AlphaFoldDB" id="A0AA35WXA0"/>